<comment type="subcellular location">
    <subcellularLocation>
        <location evidence="1">Nucleus</location>
    </subcellularLocation>
</comment>
<dbReference type="EMBL" id="JPKZ01001927">
    <property type="protein sequence ID" value="KHN79322.1"/>
    <property type="molecule type" value="Genomic_DNA"/>
</dbReference>
<dbReference type="SMART" id="SM00386">
    <property type="entry name" value="HAT"/>
    <property type="match status" value="7"/>
</dbReference>
<evidence type="ECO:0000313" key="10">
    <source>
        <dbReference type="Proteomes" id="UP000031036"/>
    </source>
</evidence>
<evidence type="ECO:0000256" key="2">
    <source>
        <dbReference type="ARBA" id="ARBA00022664"/>
    </source>
</evidence>
<evidence type="ECO:0000256" key="7">
    <source>
        <dbReference type="SAM" id="MobiDB-lite"/>
    </source>
</evidence>
<evidence type="ECO:0000256" key="5">
    <source>
        <dbReference type="ARBA" id="ARBA00023242"/>
    </source>
</evidence>
<dbReference type="InterPro" id="IPR012677">
    <property type="entry name" value="Nucleotide-bd_a/b_plait_sf"/>
</dbReference>
<keyword evidence="4" id="KW-0508">mRNA splicing</keyword>
<evidence type="ECO:0000256" key="4">
    <source>
        <dbReference type="ARBA" id="ARBA00023187"/>
    </source>
</evidence>
<reference evidence="9 10" key="1">
    <citation type="submission" date="2014-11" db="EMBL/GenBank/DDBJ databases">
        <title>Genetic blueprint of the zoonotic pathogen Toxocara canis.</title>
        <authorList>
            <person name="Zhu X.-Q."/>
            <person name="Korhonen P.K."/>
            <person name="Cai H."/>
            <person name="Young N.D."/>
            <person name="Nejsum P."/>
            <person name="von Samson-Himmelstjerna G."/>
            <person name="Boag P.R."/>
            <person name="Tan P."/>
            <person name="Li Q."/>
            <person name="Min J."/>
            <person name="Yang Y."/>
            <person name="Wang X."/>
            <person name="Fang X."/>
            <person name="Hall R.S."/>
            <person name="Hofmann A."/>
            <person name="Sternberg P.W."/>
            <person name="Jex A.R."/>
            <person name="Gasser R.B."/>
        </authorList>
    </citation>
    <scope>NUCLEOTIDE SEQUENCE [LARGE SCALE GENOMIC DNA]</scope>
    <source>
        <strain evidence="9">PN_DK_2014</strain>
    </source>
</reference>
<evidence type="ECO:0000256" key="1">
    <source>
        <dbReference type="ARBA" id="ARBA00004123"/>
    </source>
</evidence>
<feature type="domain" description="RRM" evidence="8">
    <location>
        <begin position="780"/>
        <end position="856"/>
    </location>
</feature>
<organism evidence="9 10">
    <name type="scientific">Toxocara canis</name>
    <name type="common">Canine roundworm</name>
    <dbReference type="NCBI Taxonomy" id="6265"/>
    <lineage>
        <taxon>Eukaryota</taxon>
        <taxon>Metazoa</taxon>
        <taxon>Ecdysozoa</taxon>
        <taxon>Nematoda</taxon>
        <taxon>Chromadorea</taxon>
        <taxon>Rhabditida</taxon>
        <taxon>Spirurina</taxon>
        <taxon>Ascaridomorpha</taxon>
        <taxon>Ascaridoidea</taxon>
        <taxon>Toxocaridae</taxon>
        <taxon>Toxocara</taxon>
    </lineage>
</organism>
<comment type="caution">
    <text evidence="9">The sequence shown here is derived from an EMBL/GenBank/DDBJ whole genome shotgun (WGS) entry which is preliminary data.</text>
</comment>
<protein>
    <submittedName>
        <fullName evidence="9">Squamous cell carcinoma antigen recognized by T-cells 3</fullName>
    </submittedName>
</protein>
<dbReference type="SMART" id="SM00360">
    <property type="entry name" value="RRM"/>
    <property type="match status" value="2"/>
</dbReference>
<dbReference type="PROSITE" id="PS50102">
    <property type="entry name" value="RRM"/>
    <property type="match status" value="2"/>
</dbReference>
<feature type="domain" description="RRM" evidence="8">
    <location>
        <begin position="688"/>
        <end position="762"/>
    </location>
</feature>
<dbReference type="PANTHER" id="PTHR17204">
    <property type="entry name" value="PRE-MRNA PROCESSING PROTEIN PRP39-RELATED"/>
    <property type="match status" value="1"/>
</dbReference>
<dbReference type="SUPFAM" id="SSF48452">
    <property type="entry name" value="TPR-like"/>
    <property type="match status" value="1"/>
</dbReference>
<dbReference type="Pfam" id="PF00076">
    <property type="entry name" value="RRM_1"/>
    <property type="match status" value="2"/>
</dbReference>
<dbReference type="Gene3D" id="3.30.70.330">
    <property type="match status" value="2"/>
</dbReference>
<evidence type="ECO:0000256" key="6">
    <source>
        <dbReference type="PROSITE-ProRule" id="PRU00176"/>
    </source>
</evidence>
<evidence type="ECO:0000259" key="8">
    <source>
        <dbReference type="PROSITE" id="PS50102"/>
    </source>
</evidence>
<sequence length="956" mass="107894">MEQPGIEPGFLAKSVRAPLVELLPHFSLFSDDPCLESKASARLPKESDSTPGCSVIFTNRRVGTMSDDDSNGGSDEAMKENGEEITDEQIAALQAEVESNPHDYDKRVELIAMLRGAGELDALRAQREAASKIFAMSPKFWMEWIDDEKTCESDKEIIKSLFERAINDFHSPEVVVEYVQWACGVSIEFARKKMEEAVGLIGLRADCASTVWNIYLDFEKMILRSLEGEEADKYRLLVDGIYARFLRIPHLDIEQTWAEYETFAGGNESEAVRSSYQSALKRTSEIAAFERRLEDDSLSVDDQLNILSEYIEMEMQGGDPSRVQMMFERAIVTTASEPKANLWLQYGSWLDSSLKIPSVAVKVYERAIRHAPCTALWQQYLSALERTQCPADVIDSKWLLAKETIWTADEGLSLYRTYIYLMRRRAATQDGDYSKVLELFEEGAAFLQERFGQHWDSPKAQFRKNFAMFLYTIAKLPDKGRKVWNDILASGSGHLAAAWLEAVNLERFFGRIENARKMLYRAINSASDHPYLVYEALIQFEREVGTLEELDKALEKVNAQAARVAARPPKKKGEQERSGRPRKENDFREPKGKEEITAAKVDGEQRSPEKERKSPQGKAKRQHDGEATDDQVNQPEEKKAKVVIDEDGFAVPTMPAVPRKKDDVSVVSSNSTETPSSSTTNGSQDLAKTVFISNLDFKLPKERILEIFPNAKEVRFIQRGMSKLHKGFGYVDFETADEAREALSKDRHLIDGRPMYVSENKPHERGQRNEFRYATNLEKNKLFVSNVHYDATADQVKEVFAMFGAVRDVRIVTHKSGKSKGCAYVEFEEESAASAAIKAEDIVLLERKLSVALSNPPKRKEPSAQLQTTSSSTGHQRSKIDLIPRALSRVKTETNGAAKEEVKPQGKLSNEQFRSFLSKQQLPGLFEGKIHISRYDNGHGHTFCRGRESAGVSEEA</sequence>
<proteinExistence type="predicted"/>
<dbReference type="GO" id="GO:0006397">
    <property type="term" value="P:mRNA processing"/>
    <property type="evidence" value="ECO:0007669"/>
    <property type="project" value="UniProtKB-KW"/>
</dbReference>
<dbReference type="Gene3D" id="1.25.40.10">
    <property type="entry name" value="Tetratricopeptide repeat domain"/>
    <property type="match status" value="2"/>
</dbReference>
<dbReference type="GO" id="GO:0003723">
    <property type="term" value="F:RNA binding"/>
    <property type="evidence" value="ECO:0007669"/>
    <property type="project" value="UniProtKB-UniRule"/>
</dbReference>
<dbReference type="InterPro" id="IPR035979">
    <property type="entry name" value="RBD_domain_sf"/>
</dbReference>
<gene>
    <name evidence="9" type="primary">SART3</name>
    <name evidence="9" type="ORF">Tcan_04437</name>
</gene>
<feature type="region of interest" description="Disordered" evidence="7">
    <location>
        <begin position="854"/>
        <end position="884"/>
    </location>
</feature>
<dbReference type="OrthoDB" id="6921389at2759"/>
<dbReference type="Pfam" id="PF05843">
    <property type="entry name" value="Suf"/>
    <property type="match status" value="1"/>
</dbReference>
<evidence type="ECO:0000313" key="9">
    <source>
        <dbReference type="EMBL" id="KHN79322.1"/>
    </source>
</evidence>
<dbReference type="InterPro" id="IPR008847">
    <property type="entry name" value="Suf"/>
</dbReference>
<dbReference type="AlphaFoldDB" id="A0A0B2VD41"/>
<dbReference type="PANTHER" id="PTHR17204:SF25">
    <property type="entry name" value="RRM DOMAIN-CONTAINING PROTEIN"/>
    <property type="match status" value="1"/>
</dbReference>
<feature type="compositionally biased region" description="Low complexity" evidence="7">
    <location>
        <begin position="665"/>
        <end position="683"/>
    </location>
</feature>
<keyword evidence="3" id="KW-0677">Repeat</keyword>
<evidence type="ECO:0000256" key="3">
    <source>
        <dbReference type="ARBA" id="ARBA00022737"/>
    </source>
</evidence>
<keyword evidence="2" id="KW-0507">mRNA processing</keyword>
<keyword evidence="5" id="KW-0539">Nucleus</keyword>
<accession>A0A0B2VD41</accession>
<dbReference type="OMA" id="LWARYIL"/>
<dbReference type="SUPFAM" id="SSF54928">
    <property type="entry name" value="RNA-binding domain, RBD"/>
    <property type="match status" value="2"/>
</dbReference>
<feature type="region of interest" description="Disordered" evidence="7">
    <location>
        <begin position="561"/>
        <end position="683"/>
    </location>
</feature>
<keyword evidence="6" id="KW-0694">RNA-binding</keyword>
<feature type="compositionally biased region" description="Basic and acidic residues" evidence="7">
    <location>
        <begin position="635"/>
        <end position="644"/>
    </location>
</feature>
<name>A0A0B2VD41_TOXCA</name>
<dbReference type="InterPro" id="IPR000504">
    <property type="entry name" value="RRM_dom"/>
</dbReference>
<dbReference type="InterPro" id="IPR003107">
    <property type="entry name" value="HAT"/>
</dbReference>
<dbReference type="InterPro" id="IPR011990">
    <property type="entry name" value="TPR-like_helical_dom_sf"/>
</dbReference>
<dbReference type="Proteomes" id="UP000031036">
    <property type="component" value="Unassembled WGS sequence"/>
</dbReference>
<feature type="compositionally biased region" description="Polar residues" evidence="7">
    <location>
        <begin position="864"/>
        <end position="875"/>
    </location>
</feature>
<dbReference type="GO" id="GO:0008380">
    <property type="term" value="P:RNA splicing"/>
    <property type="evidence" value="ECO:0007669"/>
    <property type="project" value="UniProtKB-KW"/>
</dbReference>
<dbReference type="GO" id="GO:0005634">
    <property type="term" value="C:nucleus"/>
    <property type="evidence" value="ECO:0007669"/>
    <property type="project" value="UniProtKB-SubCell"/>
</dbReference>
<dbReference type="STRING" id="6265.A0A0B2VD41"/>
<feature type="compositionally biased region" description="Basic and acidic residues" evidence="7">
    <location>
        <begin position="571"/>
        <end position="614"/>
    </location>
</feature>
<keyword evidence="10" id="KW-1185">Reference proteome</keyword>